<evidence type="ECO:0000313" key="11">
    <source>
        <dbReference type="Proteomes" id="UP000243937"/>
    </source>
</evidence>
<keyword evidence="4" id="KW-1003">Cell membrane</keyword>
<evidence type="ECO:0000256" key="4">
    <source>
        <dbReference type="ARBA" id="ARBA00022475"/>
    </source>
</evidence>
<dbReference type="PANTHER" id="PTHR30047:SF7">
    <property type="entry name" value="HIGH-AFFINITY CHOLINE TRANSPORT PROTEIN"/>
    <property type="match status" value="1"/>
</dbReference>
<comment type="similarity">
    <text evidence="2">Belongs to the BCCT transporter (TC 2.A.15) family.</text>
</comment>
<evidence type="ECO:0000256" key="5">
    <source>
        <dbReference type="ARBA" id="ARBA00022692"/>
    </source>
</evidence>
<comment type="subcellular location">
    <subcellularLocation>
        <location evidence="1">Cell membrane</location>
        <topology evidence="1">Multi-pass membrane protein</topology>
    </subcellularLocation>
</comment>
<dbReference type="PANTHER" id="PTHR30047">
    <property type="entry name" value="HIGH-AFFINITY CHOLINE TRANSPORT PROTEIN-RELATED"/>
    <property type="match status" value="1"/>
</dbReference>
<feature type="transmembrane region" description="Helical" evidence="9">
    <location>
        <begin position="12"/>
        <end position="33"/>
    </location>
</feature>
<protein>
    <submittedName>
        <fullName evidence="10">Choline transporter</fullName>
    </submittedName>
</protein>
<feature type="transmembrane region" description="Helical" evidence="9">
    <location>
        <begin position="193"/>
        <end position="213"/>
    </location>
</feature>
<name>A0A1Y0D910_9GAMM</name>
<dbReference type="Pfam" id="PF02028">
    <property type="entry name" value="BCCT"/>
    <property type="match status" value="1"/>
</dbReference>
<proteinExistence type="inferred from homology"/>
<dbReference type="GO" id="GO:0022857">
    <property type="term" value="F:transmembrane transporter activity"/>
    <property type="evidence" value="ECO:0007669"/>
    <property type="project" value="InterPro"/>
</dbReference>
<evidence type="ECO:0000256" key="8">
    <source>
        <dbReference type="SAM" id="MobiDB-lite"/>
    </source>
</evidence>
<dbReference type="KEGG" id="opf:CBP31_11555"/>
<dbReference type="Proteomes" id="UP000243937">
    <property type="component" value="Chromosome"/>
</dbReference>
<dbReference type="EMBL" id="CP021377">
    <property type="protein sequence ID" value="ART84038.1"/>
    <property type="molecule type" value="Genomic_DNA"/>
</dbReference>
<dbReference type="NCBIfam" id="TIGR00842">
    <property type="entry name" value="bcct"/>
    <property type="match status" value="1"/>
</dbReference>
<feature type="transmembrane region" description="Helical" evidence="9">
    <location>
        <begin position="93"/>
        <end position="114"/>
    </location>
</feature>
<keyword evidence="7 9" id="KW-0472">Membrane</keyword>
<dbReference type="OrthoDB" id="9775735at2"/>
<feature type="transmembrane region" description="Helical" evidence="9">
    <location>
        <begin position="349"/>
        <end position="367"/>
    </location>
</feature>
<evidence type="ECO:0000256" key="2">
    <source>
        <dbReference type="ARBA" id="ARBA00005658"/>
    </source>
</evidence>
<feature type="transmembrane region" description="Helical" evidence="9">
    <location>
        <begin position="449"/>
        <end position="470"/>
    </location>
</feature>
<evidence type="ECO:0000256" key="1">
    <source>
        <dbReference type="ARBA" id="ARBA00004651"/>
    </source>
</evidence>
<accession>A0A1Y0D910</accession>
<evidence type="ECO:0000256" key="6">
    <source>
        <dbReference type="ARBA" id="ARBA00022989"/>
    </source>
</evidence>
<keyword evidence="11" id="KW-1185">Reference proteome</keyword>
<feature type="transmembrane region" description="Helical" evidence="9">
    <location>
        <begin position="233"/>
        <end position="253"/>
    </location>
</feature>
<feature type="transmembrane region" description="Helical" evidence="9">
    <location>
        <begin position="53"/>
        <end position="73"/>
    </location>
</feature>
<dbReference type="InterPro" id="IPR000060">
    <property type="entry name" value="BCCT_transptr"/>
</dbReference>
<keyword evidence="3" id="KW-0813">Transport</keyword>
<sequence length="694" mass="76795">MNPEKASPSSTILIPVFIPAVVVILLMVVGTMSNPELAGEVFADILAYFTKTFGWFYMLSVAIFLVFIVSVAFSKWGNIKLGPDHAEPEYSFVAWFAMLFSAGYGIALLFFGVAEPVLHYASPPAGPALTVDAAKQAMQIAFFHWGFHIWAIYGLVGLSLAYFAFRHGLPLSMRSTLYPLIGDKIYGPMGHTVDVFAILGTLFGIATTLGLSVAQINAGLNYLWPNIPVNTTVQIIAIVAITALATLSVVAGMDKGVKRLSMLNMVLAISLMVFVFAVGPTVFILNTFMQNTGSYLSNIVERTFNLQAYTSSDWIGNWTLFIFGWTIAWAPFVGLFIAKISRGRTIRQFVVGVMVVPTVFTFLWFSVFGDTALHMIMVDGYTSLIDEVQADQAIALFKLFEQLPFTSIVSFITVILIITFFVTSSDSGSLVIDSLASGGVAQTPVWQRVFWASTEGLVAAALLLAGGLSALQTATIVSALPFAIIMLIAMVGMWRALVIEGHHEVSLQQHMQSAKGGPKAGPGFWKKRLANLVDFPARDAVEQFIRTTGFQAMHKVEQELEQQGWEAEVLFDESNCRAQFQVFQEAKLEFIYEIRLRGYAMPDFAFPESDRDVDGDDHYYRAEVFLRRGGQAYDVYGYDQQDIISDILDQFEKYLHILHISPGILPWKMEEHDDDLNNDSDEQPAGTELNDKPV</sequence>
<evidence type="ECO:0000256" key="7">
    <source>
        <dbReference type="ARBA" id="ARBA00023136"/>
    </source>
</evidence>
<feature type="transmembrane region" description="Helical" evidence="9">
    <location>
        <begin position="403"/>
        <end position="422"/>
    </location>
</feature>
<keyword evidence="6 9" id="KW-1133">Transmembrane helix</keyword>
<feature type="transmembrane region" description="Helical" evidence="9">
    <location>
        <begin position="476"/>
        <end position="498"/>
    </location>
</feature>
<feature type="transmembrane region" description="Helical" evidence="9">
    <location>
        <begin position="265"/>
        <end position="285"/>
    </location>
</feature>
<reference evidence="10 11" key="1">
    <citation type="journal article" date="2014" name="Int. J. Syst. Evol. Microbiol.">
        <title>Oceanisphaera profunda sp. nov., a marine bacterium isolated from deep-sea sediment, and emended description of the genus Oceanisphaera.</title>
        <authorList>
            <person name="Xu Z."/>
            <person name="Zhang X.Y."/>
            <person name="Su H.N."/>
            <person name="Yu Z.C."/>
            <person name="Liu C."/>
            <person name="Li H."/>
            <person name="Chen X.L."/>
            <person name="Song X.Y."/>
            <person name="Xie B.B."/>
            <person name="Qin Q.L."/>
            <person name="Zhou B.C."/>
            <person name="Shi M."/>
            <person name="Huang Y."/>
            <person name="Zhang Y.Z."/>
        </authorList>
    </citation>
    <scope>NUCLEOTIDE SEQUENCE [LARGE SCALE GENOMIC DNA]</scope>
    <source>
        <strain evidence="10 11">SM1222</strain>
    </source>
</reference>
<evidence type="ECO:0000256" key="3">
    <source>
        <dbReference type="ARBA" id="ARBA00022448"/>
    </source>
</evidence>
<feature type="transmembrane region" description="Helical" evidence="9">
    <location>
        <begin position="315"/>
        <end position="337"/>
    </location>
</feature>
<dbReference type="AlphaFoldDB" id="A0A1Y0D910"/>
<keyword evidence="5 9" id="KW-0812">Transmembrane</keyword>
<evidence type="ECO:0000256" key="9">
    <source>
        <dbReference type="SAM" id="Phobius"/>
    </source>
</evidence>
<evidence type="ECO:0000313" key="10">
    <source>
        <dbReference type="EMBL" id="ART84038.1"/>
    </source>
</evidence>
<organism evidence="10 11">
    <name type="scientific">Oceanisphaera profunda</name>
    <dbReference type="NCBI Taxonomy" id="1416627"/>
    <lineage>
        <taxon>Bacteria</taxon>
        <taxon>Pseudomonadati</taxon>
        <taxon>Pseudomonadota</taxon>
        <taxon>Gammaproteobacteria</taxon>
        <taxon>Aeromonadales</taxon>
        <taxon>Aeromonadaceae</taxon>
        <taxon>Oceanisphaera</taxon>
    </lineage>
</organism>
<dbReference type="GO" id="GO:0005886">
    <property type="term" value="C:plasma membrane"/>
    <property type="evidence" value="ECO:0007669"/>
    <property type="project" value="UniProtKB-SubCell"/>
</dbReference>
<gene>
    <name evidence="10" type="ORF">CBP31_11555</name>
</gene>
<feature type="compositionally biased region" description="Acidic residues" evidence="8">
    <location>
        <begin position="672"/>
        <end position="682"/>
    </location>
</feature>
<feature type="transmembrane region" description="Helical" evidence="9">
    <location>
        <begin position="145"/>
        <end position="165"/>
    </location>
</feature>
<feature type="region of interest" description="Disordered" evidence="8">
    <location>
        <begin position="671"/>
        <end position="694"/>
    </location>
</feature>